<dbReference type="AlphaFoldDB" id="F3Y5Y5"/>
<gene>
    <name evidence="1" type="ordered locus">CD630_12332</name>
</gene>
<dbReference type="Proteomes" id="UP000001978">
    <property type="component" value="Chromosome"/>
</dbReference>
<accession>F3Y5Y5</accession>
<evidence type="ECO:0000313" key="1">
    <source>
        <dbReference type="EMBL" id="CCA62816.1"/>
    </source>
</evidence>
<reference evidence="1 2" key="1">
    <citation type="journal article" date="2006" name="Nat. Genet.">
        <title>The multidrug-resistant human pathogen Clostridium difficile has a highly mobile, mosaic genome.</title>
        <authorList>
            <person name="Sebaihia M."/>
            <person name="Wren B.W."/>
            <person name="Mullany P."/>
            <person name="Fairweather N.F."/>
            <person name="Minton N."/>
            <person name="Stabler R."/>
            <person name="Thomson N.R."/>
            <person name="Roberts A.P."/>
            <person name="Cerdeno-Tarraga A.M."/>
            <person name="Wang H."/>
            <person name="Holden M.T.G."/>
            <person name="Wright A."/>
            <person name="Churcher C."/>
            <person name="Quail M.A."/>
            <person name="Baker S."/>
            <person name="Bason N."/>
            <person name="Brooks K."/>
            <person name="Chillingworth T."/>
            <person name="Cronin A."/>
            <person name="Davis P."/>
            <person name="Dowd L."/>
            <person name="Fraser A."/>
            <person name="Feltwell T."/>
            <person name="Hance Z."/>
            <person name="Holroyd S."/>
            <person name="Jagels K."/>
            <person name="Moule S."/>
            <person name="Mungall K."/>
            <person name="Price C."/>
            <person name="Rabbinowitsch R."/>
            <person name="Sharp S."/>
            <person name="Simmonds M."/>
            <person name="Steven K."/>
            <person name="Unwin L."/>
            <person name="Whithead S."/>
            <person name="Dupuy B."/>
            <person name="Dougan G."/>
            <person name="Barrell B.and.Parkhill.J."/>
        </authorList>
    </citation>
    <scope>NUCLEOTIDE SEQUENCE [LARGE SCALE GENOMIC DNA]</scope>
    <source>
        <strain evidence="1 2">630</strain>
    </source>
</reference>
<organism evidence="1 2">
    <name type="scientific">Clostridioides difficile (strain 630)</name>
    <name type="common">Peptoclostridium difficile</name>
    <dbReference type="NCBI Taxonomy" id="272563"/>
    <lineage>
        <taxon>Bacteria</taxon>
        <taxon>Bacillati</taxon>
        <taxon>Bacillota</taxon>
        <taxon>Clostridia</taxon>
        <taxon>Peptostreptococcales</taxon>
        <taxon>Peptostreptococcaceae</taxon>
        <taxon>Clostridioides</taxon>
    </lineage>
</organism>
<evidence type="ECO:0000313" key="2">
    <source>
        <dbReference type="Proteomes" id="UP000001978"/>
    </source>
</evidence>
<dbReference type="EMBL" id="AM180355">
    <property type="protein sequence ID" value="CCA62816.1"/>
    <property type="molecule type" value="Genomic_DNA"/>
</dbReference>
<protein>
    <submittedName>
        <fullName evidence="1">Uncharacterized protein</fullName>
    </submittedName>
</protein>
<sequence>MLFIKKCKVKFFINNDKNFIIELLTYEISVNEQIFHKLIFIVYIKYLVKISKFYML</sequence>
<reference key="2">
    <citation type="submission" date="2006-06" db="EMBL/GenBank/DDBJ databases">
        <title>Reannotation of the genome sequence of Clostridium difficile strain 630.</title>
        <authorList>
            <person name="Monot M."/>
            <person name="Boursaux-Eude C."/>
            <person name="Thibonnier M."/>
            <person name="Vallenet D."/>
            <person name="Moszer I."/>
            <person name="Medigue C."/>
            <person name="Martin-Verstraete I.and.Dupuy.B."/>
        </authorList>
    </citation>
    <scope>NUCLEOTIDE SEQUENCE</scope>
    <source>
        <strain>630</strain>
    </source>
</reference>
<dbReference type="KEGG" id="cdf:CD630_12332"/>
<proteinExistence type="predicted"/>
<dbReference type="EnsemblBacteria" id="CCA62816">
    <property type="protein sequence ID" value="CCA62816"/>
    <property type="gene ID" value="CD630_12332"/>
</dbReference>
<name>F3Y5Y5_CLOD6</name>